<dbReference type="Pfam" id="PF07685">
    <property type="entry name" value="GATase_3"/>
    <property type="match status" value="1"/>
</dbReference>
<evidence type="ECO:0000256" key="7">
    <source>
        <dbReference type="ARBA" id="ARBA00022840"/>
    </source>
</evidence>
<organism evidence="12">
    <name type="scientific">uncultured Thiotrichaceae bacterium</name>
    <dbReference type="NCBI Taxonomy" id="298394"/>
    <lineage>
        <taxon>Bacteria</taxon>
        <taxon>Pseudomonadati</taxon>
        <taxon>Pseudomonadota</taxon>
        <taxon>Gammaproteobacteria</taxon>
        <taxon>Thiotrichales</taxon>
        <taxon>Thiotrichaceae</taxon>
        <taxon>environmental samples</taxon>
    </lineage>
</organism>
<dbReference type="PANTHER" id="PTHR43873">
    <property type="entry name" value="COBYRINATE A,C-DIAMIDE SYNTHASE"/>
    <property type="match status" value="1"/>
</dbReference>
<dbReference type="InterPro" id="IPR029062">
    <property type="entry name" value="Class_I_gatase-like"/>
</dbReference>
<dbReference type="InterPro" id="IPR027417">
    <property type="entry name" value="P-loop_NTPase"/>
</dbReference>
<evidence type="ECO:0000256" key="4">
    <source>
        <dbReference type="ARBA" id="ARBA00022573"/>
    </source>
</evidence>
<evidence type="ECO:0000259" key="11">
    <source>
        <dbReference type="Pfam" id="PF07685"/>
    </source>
</evidence>
<dbReference type="CDD" id="cd03130">
    <property type="entry name" value="GATase1_CobB"/>
    <property type="match status" value="1"/>
</dbReference>
<dbReference type="AlphaFoldDB" id="A0A6S6UGB8"/>
<feature type="domain" description="CobQ/CobB/MinD/ParA nucleotide binding" evidence="10">
    <location>
        <begin position="15"/>
        <end position="184"/>
    </location>
</feature>
<accession>A0A6S6UGB8</accession>
<comment type="similarity">
    <text evidence="3">Belongs to the CobB/CobQ family. CobQ subfamily.</text>
</comment>
<dbReference type="EMBL" id="CACVAY010000146">
    <property type="protein sequence ID" value="CAA6828127.1"/>
    <property type="molecule type" value="Genomic_DNA"/>
</dbReference>
<gene>
    <name evidence="12" type="ORF">HELGO_WM8873</name>
</gene>
<keyword evidence="5" id="KW-0436">Ligase</keyword>
<dbReference type="NCBIfam" id="TIGR00379">
    <property type="entry name" value="cobB"/>
    <property type="match status" value="1"/>
</dbReference>
<dbReference type="GO" id="GO:0042242">
    <property type="term" value="F:cobyrinic acid a,c-diamide synthase activity"/>
    <property type="evidence" value="ECO:0007669"/>
    <property type="project" value="InterPro"/>
</dbReference>
<dbReference type="InterPro" id="IPR011698">
    <property type="entry name" value="GATase_3"/>
</dbReference>
<evidence type="ECO:0000256" key="1">
    <source>
        <dbReference type="ARBA" id="ARBA00001946"/>
    </source>
</evidence>
<evidence type="ECO:0000256" key="8">
    <source>
        <dbReference type="ARBA" id="ARBA00022842"/>
    </source>
</evidence>
<dbReference type="GO" id="GO:0005524">
    <property type="term" value="F:ATP binding"/>
    <property type="evidence" value="ECO:0007669"/>
    <property type="project" value="UniProtKB-KW"/>
</dbReference>
<keyword evidence="8" id="KW-0460">Magnesium</keyword>
<evidence type="ECO:0000256" key="3">
    <source>
        <dbReference type="ARBA" id="ARBA00006205"/>
    </source>
</evidence>
<dbReference type="Gene3D" id="3.40.50.880">
    <property type="match status" value="1"/>
</dbReference>
<keyword evidence="7" id="KW-0067">ATP-binding</keyword>
<keyword evidence="9" id="KW-0315">Glutamine amidotransferase</keyword>
<dbReference type="PROSITE" id="PS51274">
    <property type="entry name" value="GATASE_COBBQ"/>
    <property type="match status" value="1"/>
</dbReference>
<protein>
    <submittedName>
        <fullName evidence="12">Cobyrinic acid A,C-diamide synthase</fullName>
    </submittedName>
</protein>
<dbReference type="CDD" id="cd05388">
    <property type="entry name" value="CobB_N"/>
    <property type="match status" value="1"/>
</dbReference>
<evidence type="ECO:0000259" key="10">
    <source>
        <dbReference type="Pfam" id="PF01656"/>
    </source>
</evidence>
<keyword evidence="6" id="KW-0547">Nucleotide-binding</keyword>
<name>A0A6S6UGB8_9GAMM</name>
<dbReference type="Gene3D" id="3.40.50.300">
    <property type="entry name" value="P-loop containing nucleotide triphosphate hydrolases"/>
    <property type="match status" value="1"/>
</dbReference>
<dbReference type="InterPro" id="IPR002586">
    <property type="entry name" value="CobQ/CobB/MinD/ParA_Nub-bd_dom"/>
</dbReference>
<proteinExistence type="inferred from homology"/>
<comment type="cofactor">
    <cofactor evidence="1">
        <name>Mg(2+)</name>
        <dbReference type="ChEBI" id="CHEBI:18420"/>
    </cofactor>
</comment>
<dbReference type="SUPFAM" id="SSF52317">
    <property type="entry name" value="Class I glutamine amidotransferase-like"/>
    <property type="match status" value="1"/>
</dbReference>
<dbReference type="GO" id="GO:0009236">
    <property type="term" value="P:cobalamin biosynthetic process"/>
    <property type="evidence" value="ECO:0007669"/>
    <property type="project" value="UniProtKB-KW"/>
</dbReference>
<evidence type="ECO:0000256" key="9">
    <source>
        <dbReference type="ARBA" id="ARBA00022962"/>
    </source>
</evidence>
<evidence type="ECO:0000313" key="12">
    <source>
        <dbReference type="EMBL" id="CAA6828127.1"/>
    </source>
</evidence>
<feature type="domain" description="CobB/CobQ-like glutamine amidotransferase" evidence="11">
    <location>
        <begin position="255"/>
        <end position="449"/>
    </location>
</feature>
<evidence type="ECO:0000256" key="6">
    <source>
        <dbReference type="ARBA" id="ARBA00022741"/>
    </source>
</evidence>
<evidence type="ECO:0000256" key="5">
    <source>
        <dbReference type="ARBA" id="ARBA00022598"/>
    </source>
</evidence>
<dbReference type="Pfam" id="PF01656">
    <property type="entry name" value="CbiA"/>
    <property type="match status" value="1"/>
</dbReference>
<sequence length="477" mass="53142">MSLPRIYISAAHKSSGKTTLSIGLCAALTAKGLNIQPFKKGPDYIDPLWLGAASGNQCYNLDFNTQGNDEILSMFGEKGSSSNIIVTEGNLGLYDGTDVLGSNSNAAMAKLTKSPVILVIDAQGVSRGVAPLLVGYQQFDQEVNIAGVIFNKVRGDRHAKKLRDVVEYYTDIPIIGSVQQHNDLMLVERHLGLMPYNETAKAMNKITHIRDQIVDQVDIEAVTRIANVNQSGDLIIPDKKIVKVSVENVEQGPLKIGICRDEAFGFYYPDDLESFEREGCELVEIDCLNDQELPEIDGLFIGGGFPETKLAELSENYLLRQQIHDAIEQGLPTYAECGGLMYLANHISWMGDKAEMVGVIPGDAVLYKRPQGRGYIEVSETKDMLWSRKPKKSETIHAHEFHYSKLENLTKDLTEKGRFAYSVQRGTGIDGENDGWVYKNLLASYAHMRNTEENQWVSRFIDFVRKQIHTDRDSVNS</sequence>
<keyword evidence="4" id="KW-0169">Cobalamin biosynthesis</keyword>
<dbReference type="SUPFAM" id="SSF52540">
    <property type="entry name" value="P-loop containing nucleoside triphosphate hydrolases"/>
    <property type="match status" value="1"/>
</dbReference>
<evidence type="ECO:0000256" key="2">
    <source>
        <dbReference type="ARBA" id="ARBA00004953"/>
    </source>
</evidence>
<comment type="pathway">
    <text evidence="2">Cofactor biosynthesis; adenosylcobalamin biosynthesis.</text>
</comment>
<dbReference type="PANTHER" id="PTHR43873:SF1">
    <property type="entry name" value="COBYRINATE A,C-DIAMIDE SYNTHASE"/>
    <property type="match status" value="1"/>
</dbReference>
<dbReference type="NCBIfam" id="NF002204">
    <property type="entry name" value="PRK01077.1"/>
    <property type="match status" value="1"/>
</dbReference>
<reference evidence="12" key="1">
    <citation type="submission" date="2020-01" db="EMBL/GenBank/DDBJ databases">
        <authorList>
            <person name="Meier V. D."/>
            <person name="Meier V D."/>
        </authorList>
    </citation>
    <scope>NUCLEOTIDE SEQUENCE</scope>
    <source>
        <strain evidence="12">HLG_WM_MAG_07</strain>
    </source>
</reference>
<dbReference type="InterPro" id="IPR004484">
    <property type="entry name" value="CbiA/CobB_synth"/>
</dbReference>